<dbReference type="SMART" id="SM00437">
    <property type="entry name" value="TOP1Ac"/>
    <property type="match status" value="1"/>
</dbReference>
<feature type="domain" description="Toprim" evidence="10">
    <location>
        <begin position="4"/>
        <end position="114"/>
    </location>
</feature>
<feature type="site" description="Interaction with DNA" evidence="8">
    <location>
        <position position="311"/>
    </location>
</feature>
<dbReference type="InterPro" id="IPR025589">
    <property type="entry name" value="Toprim_C_rpt"/>
</dbReference>
<evidence type="ECO:0000256" key="8">
    <source>
        <dbReference type="HAMAP-Rule" id="MF_00952"/>
    </source>
</evidence>
<dbReference type="NCBIfam" id="TIGR01051">
    <property type="entry name" value="topA_bact"/>
    <property type="match status" value="1"/>
</dbReference>
<dbReference type="SMART" id="SM00436">
    <property type="entry name" value="TOP1Bc"/>
    <property type="match status" value="1"/>
</dbReference>
<feature type="site" description="Interaction with DNA" evidence="8">
    <location>
        <position position="160"/>
    </location>
</feature>
<dbReference type="Gene3D" id="1.10.290.10">
    <property type="entry name" value="Topoisomerase I, domain 4"/>
    <property type="match status" value="1"/>
</dbReference>
<comment type="catalytic activity">
    <reaction evidence="1 8">
        <text>ATP-independent breakage of single-stranded DNA, followed by passage and rejoining.</text>
        <dbReference type="EC" id="5.6.2.1"/>
    </reaction>
</comment>
<keyword evidence="3" id="KW-0479">Metal-binding</keyword>
<comment type="caution">
    <text evidence="12">The sequence shown here is derived from an EMBL/GenBank/DDBJ whole genome shotgun (WGS) entry which is preliminary data.</text>
</comment>
<feature type="active site" description="O-(5'-phospho-DNA)-tyrosine intermediate" evidence="8">
    <location>
        <position position="309"/>
    </location>
</feature>
<evidence type="ECO:0000256" key="2">
    <source>
        <dbReference type="ARBA" id="ARBA00009446"/>
    </source>
</evidence>
<dbReference type="InterPro" id="IPR003602">
    <property type="entry name" value="Topo_IA_DNA-bd_dom"/>
</dbReference>
<accession>A0ABS1WTW7</accession>
<keyword evidence="7 8" id="KW-0413">Isomerase</keyword>
<evidence type="ECO:0000256" key="6">
    <source>
        <dbReference type="ARBA" id="ARBA00023125"/>
    </source>
</evidence>
<dbReference type="Gene3D" id="3.40.50.140">
    <property type="match status" value="1"/>
</dbReference>
<evidence type="ECO:0000256" key="3">
    <source>
        <dbReference type="ARBA" id="ARBA00022723"/>
    </source>
</evidence>
<dbReference type="PANTHER" id="PTHR42785:SF1">
    <property type="entry name" value="DNA TOPOISOMERASE"/>
    <property type="match status" value="1"/>
</dbReference>
<proteinExistence type="inferred from homology"/>
<dbReference type="InterPro" id="IPR003601">
    <property type="entry name" value="Topo_IA_2"/>
</dbReference>
<dbReference type="InterPro" id="IPR005733">
    <property type="entry name" value="TopoI_bac-type"/>
</dbReference>
<organism evidence="12 13">
    <name type="scientific">Steroidobacter gossypii</name>
    <dbReference type="NCBI Taxonomy" id="2805490"/>
    <lineage>
        <taxon>Bacteria</taxon>
        <taxon>Pseudomonadati</taxon>
        <taxon>Pseudomonadota</taxon>
        <taxon>Gammaproteobacteria</taxon>
        <taxon>Steroidobacterales</taxon>
        <taxon>Steroidobacteraceae</taxon>
        <taxon>Steroidobacter</taxon>
    </lineage>
</organism>
<dbReference type="RefSeq" id="WP_203166362.1">
    <property type="nucleotide sequence ID" value="NZ_JAEVLS010000001.1"/>
</dbReference>
<dbReference type="InterPro" id="IPR013824">
    <property type="entry name" value="Topo_IA_cen_sub1"/>
</dbReference>
<dbReference type="InterPro" id="IPR000380">
    <property type="entry name" value="Topo_IA"/>
</dbReference>
<dbReference type="Pfam" id="PF13368">
    <property type="entry name" value="Toprim_C_rpt"/>
    <property type="match status" value="3"/>
</dbReference>
<dbReference type="InterPro" id="IPR013825">
    <property type="entry name" value="Topo_IA_cen_sub2"/>
</dbReference>
<dbReference type="Gene3D" id="2.70.20.10">
    <property type="entry name" value="Topoisomerase I, domain 3"/>
    <property type="match status" value="1"/>
</dbReference>
<dbReference type="PROSITE" id="PS00396">
    <property type="entry name" value="TOPO_IA_1"/>
    <property type="match status" value="1"/>
</dbReference>
<gene>
    <name evidence="8" type="primary">topA</name>
    <name evidence="12" type="ORF">JM946_06630</name>
</gene>
<dbReference type="SMART" id="SM00493">
    <property type="entry name" value="TOPRIM"/>
    <property type="match status" value="1"/>
</dbReference>
<sequence length="860" mass="94800">MEQKNLVIVESPAKAKTIKKYLGKNFEVLASYGHVRDLVPKEGAVDPKRKFAMRYQILEKNEKHVQAIAKALKKSDALYLATDPDREGEAISWHLTELLKEQGVLDGKDVHRVVFYEITKNAIREAIGQPRDISQDLVNAQQARRALDYLVGFNISPLLWKKAGLPGASAGRVQSPALRMICEREEEILAFKPREYWTIDADAEKSKQTFPARLIEYRGEKVEQFTVTTEGQATDVRTAIENAAKGRLSVANIDKKQRRRNPSPPFTTSTLQQEAARKLGFGAQRTMRLAQQLYEGVDFGEGAVGLITYMRTDSLNLANEAVAEIRQVIGSMYGADALPESPRTYKTKSKNAQEAHEAIRPTSAAVTPERLAGKIDNDQFKLYSLIWKRAVASQMEAAVYDTVAVDLVPGTSAKREGSTAVLRANGSTLVKPGYIAVYKEGQDDTVDDDNDRILPAMEVGDEVALVALRGEQHFTEPPPRFSEASLVKALEEHGIGRPSTYASIISTLVNKKYTELVNRRFVPTDLGKIVNKFLTRNFHHYVEYGFTAKMEDDLDEIADGREAWVPVLERFWSEFKERVDVVDETVTREDVSEARELGNDPVTGKPISVRYGKYGPFVQMGTKDDEEKPKFASLKATQRMDTITLAEALELFTLPRTIGQTADGHSIRVAIGRFGPYIQYGAKKFVSIKDDDPYTIELPRALELIKAKEEADANRTILNFEDAGIQVLNGRFGPYITDKVKNAKIPKERDPKTLTLDECRELLAAAPERGKGRFGRFAKKTAAKADAPTAAAPAEKPLKAAAKSKTTPAKTAKAPASASKADGANASKSPAKSAAPRAAAKTAAKKTAAKSASKSPAKSK</sequence>
<feature type="site" description="Interaction with DNA" evidence="8">
    <location>
        <position position="144"/>
    </location>
</feature>
<dbReference type="InterPro" id="IPR023405">
    <property type="entry name" value="Topo_IA_core_domain"/>
</dbReference>
<dbReference type="Proteomes" id="UP000661077">
    <property type="component" value="Unassembled WGS sequence"/>
</dbReference>
<comment type="similarity">
    <text evidence="2 8">Belongs to the type IA topoisomerase family.</text>
</comment>
<dbReference type="SUPFAM" id="SSF56712">
    <property type="entry name" value="Prokaryotic type I DNA topoisomerase"/>
    <property type="match status" value="1"/>
</dbReference>
<dbReference type="PROSITE" id="PS50880">
    <property type="entry name" value="TOPRIM"/>
    <property type="match status" value="1"/>
</dbReference>
<dbReference type="Pfam" id="PF01751">
    <property type="entry name" value="Toprim"/>
    <property type="match status" value="1"/>
</dbReference>
<feature type="compositionally biased region" description="Low complexity" evidence="9">
    <location>
        <begin position="849"/>
        <end position="860"/>
    </location>
</feature>
<dbReference type="InterPro" id="IPR006171">
    <property type="entry name" value="TOPRIM_dom"/>
</dbReference>
<dbReference type="Pfam" id="PF01131">
    <property type="entry name" value="Topoisom_bac"/>
    <property type="match status" value="1"/>
</dbReference>
<dbReference type="PANTHER" id="PTHR42785">
    <property type="entry name" value="DNA TOPOISOMERASE, TYPE IA, CORE"/>
    <property type="match status" value="1"/>
</dbReference>
<dbReference type="NCBIfam" id="NF006451">
    <property type="entry name" value="PRK08780.1"/>
    <property type="match status" value="1"/>
</dbReference>
<dbReference type="InterPro" id="IPR023406">
    <property type="entry name" value="Topo_IA_AS"/>
</dbReference>
<evidence type="ECO:0000256" key="7">
    <source>
        <dbReference type="ARBA" id="ARBA00023235"/>
    </source>
</evidence>
<dbReference type="EC" id="5.6.2.1" evidence="8"/>
<evidence type="ECO:0000256" key="9">
    <source>
        <dbReference type="SAM" id="MobiDB-lite"/>
    </source>
</evidence>
<feature type="site" description="Interaction with DNA" evidence="8">
    <location>
        <position position="34"/>
    </location>
</feature>
<feature type="region of interest" description="Disordered" evidence="9">
    <location>
        <begin position="253"/>
        <end position="272"/>
    </location>
</feature>
<keyword evidence="6 8" id="KW-0238">DNA-binding</keyword>
<evidence type="ECO:0000313" key="13">
    <source>
        <dbReference type="Proteomes" id="UP000661077"/>
    </source>
</evidence>
<evidence type="ECO:0000256" key="5">
    <source>
        <dbReference type="ARBA" id="ARBA00023029"/>
    </source>
</evidence>
<feature type="compositionally biased region" description="Low complexity" evidence="9">
    <location>
        <begin position="784"/>
        <end position="842"/>
    </location>
</feature>
<feature type="site" description="Interaction with DNA" evidence="8">
    <location>
        <position position="148"/>
    </location>
</feature>
<dbReference type="InterPro" id="IPR028612">
    <property type="entry name" value="Topoisom_1_IA"/>
</dbReference>
<feature type="site" description="Interaction with DNA" evidence="8">
    <location>
        <position position="145"/>
    </location>
</feature>
<evidence type="ECO:0000259" key="11">
    <source>
        <dbReference type="PROSITE" id="PS52039"/>
    </source>
</evidence>
<dbReference type="InterPro" id="IPR034149">
    <property type="entry name" value="TOPRIM_TopoI"/>
</dbReference>
<dbReference type="Gene3D" id="1.10.460.10">
    <property type="entry name" value="Topoisomerase I, domain 2"/>
    <property type="match status" value="1"/>
</dbReference>
<reference evidence="12 13" key="1">
    <citation type="journal article" date="2021" name="Int. J. Syst. Evol. Microbiol.">
        <title>Steroidobacter gossypii sp. nov., isolated from soil of cotton cropping field.</title>
        <authorList>
            <person name="Huang R."/>
            <person name="Yang S."/>
            <person name="Zhen C."/>
            <person name="Liu W."/>
        </authorList>
    </citation>
    <scope>NUCLEOTIDE SEQUENCE [LARGE SCALE GENOMIC DNA]</scope>
    <source>
        <strain evidence="12 13">S1-65</strain>
    </source>
</reference>
<dbReference type="PROSITE" id="PS52039">
    <property type="entry name" value="TOPO_IA_2"/>
    <property type="match status" value="1"/>
</dbReference>
<evidence type="ECO:0000259" key="10">
    <source>
        <dbReference type="PROSITE" id="PS50880"/>
    </source>
</evidence>
<evidence type="ECO:0000313" key="12">
    <source>
        <dbReference type="EMBL" id="MBM0104413.1"/>
    </source>
</evidence>
<name>A0ABS1WTW7_9GAMM</name>
<dbReference type="EMBL" id="JAEVLS010000001">
    <property type="protein sequence ID" value="MBM0104413.1"/>
    <property type="molecule type" value="Genomic_DNA"/>
</dbReference>
<protein>
    <recommendedName>
        <fullName evidence="8">DNA topoisomerase 1</fullName>
        <ecNumber evidence="8">5.6.2.1</ecNumber>
    </recommendedName>
    <alternativeName>
        <fullName evidence="8">DNA topoisomerase I</fullName>
    </alternativeName>
</protein>
<evidence type="ECO:0000256" key="4">
    <source>
        <dbReference type="ARBA" id="ARBA00022842"/>
    </source>
</evidence>
<feature type="region of interest" description="Interaction with DNA" evidence="8">
    <location>
        <begin position="169"/>
        <end position="174"/>
    </location>
</feature>
<keyword evidence="4" id="KW-0460">Magnesium</keyword>
<dbReference type="InterPro" id="IPR013826">
    <property type="entry name" value="Topo_IA_cen_sub3"/>
</dbReference>
<comment type="subunit">
    <text evidence="8">Monomer.</text>
</comment>
<comment type="function">
    <text evidence="8">Releases the supercoiling and torsional tension of DNA, which is introduced during the DNA replication and transcription, by transiently cleaving and rejoining one strand of the DNA duplex. Introduces a single-strand break via transesterification at a target site in duplex DNA. The scissile phosphodiester is attacked by the catalytic tyrosine of the enzyme, resulting in the formation of a DNA-(5'-phosphotyrosyl)-enzyme intermediate and the expulsion of a 3'-OH DNA strand. The free DNA strand then undergoes passage around the unbroken strand, thus removing DNA supercoils. Finally, in the religation step, the DNA 3'-OH attacks the covalent intermediate to expel the active-site tyrosine and restore the DNA phosphodiester backbone.</text>
</comment>
<feature type="domain" description="Topo IA-type catalytic" evidence="11">
    <location>
        <begin position="134"/>
        <end position="579"/>
    </location>
</feature>
<comment type="caution">
    <text evidence="8">Lacks conserved residue(s) required for the propagation of feature annotation.</text>
</comment>
<dbReference type="CDD" id="cd03363">
    <property type="entry name" value="TOPRIM_TopoIA_TopoI"/>
    <property type="match status" value="1"/>
</dbReference>
<dbReference type="PRINTS" id="PR00417">
    <property type="entry name" value="PRTPISMRASEI"/>
</dbReference>
<keyword evidence="13" id="KW-1185">Reference proteome</keyword>
<feature type="region of interest" description="Disordered" evidence="9">
    <location>
        <begin position="782"/>
        <end position="860"/>
    </location>
</feature>
<keyword evidence="5 8" id="KW-0799">Topoisomerase</keyword>
<dbReference type="InterPro" id="IPR013497">
    <property type="entry name" value="Topo_IA_cen"/>
</dbReference>
<dbReference type="HAMAP" id="MF_00952">
    <property type="entry name" value="Topoisom_1_prok"/>
    <property type="match status" value="1"/>
</dbReference>
<dbReference type="CDD" id="cd00186">
    <property type="entry name" value="TOP1Ac"/>
    <property type="match status" value="1"/>
</dbReference>
<evidence type="ECO:0000256" key="1">
    <source>
        <dbReference type="ARBA" id="ARBA00000213"/>
    </source>
</evidence>